<protein>
    <submittedName>
        <fullName evidence="2">DUF4263 domain-containing protein</fullName>
    </submittedName>
</protein>
<organism evidence="2 3">
    <name type="scientific">Limosilactobacillus balticus</name>
    <dbReference type="NCBI Taxonomy" id="2759747"/>
    <lineage>
        <taxon>Bacteria</taxon>
        <taxon>Bacillati</taxon>
        <taxon>Bacillota</taxon>
        <taxon>Bacilli</taxon>
        <taxon>Lactobacillales</taxon>
        <taxon>Lactobacillaceae</taxon>
        <taxon>Limosilactobacillus</taxon>
    </lineage>
</organism>
<keyword evidence="3" id="KW-1185">Reference proteome</keyword>
<evidence type="ECO:0000259" key="1">
    <source>
        <dbReference type="Pfam" id="PF14082"/>
    </source>
</evidence>
<dbReference type="InterPro" id="IPR025359">
    <property type="entry name" value="SduA_C"/>
</dbReference>
<feature type="domain" description="Shedu protein SduA C-terminal" evidence="1">
    <location>
        <begin position="297"/>
        <end position="471"/>
    </location>
</feature>
<name>A0ABS8R9I1_9LACO</name>
<accession>A0ABS8R9I1</accession>
<evidence type="ECO:0000313" key="2">
    <source>
        <dbReference type="EMBL" id="MCD7137672.1"/>
    </source>
</evidence>
<proteinExistence type="predicted"/>
<sequence>MKTVEFKLSKDNKEILLYYSSPTIAENERMKAYLGIDFDNDGTLRKFISSKELPDNIVGLFPHITPDFEYYFKRIFCLEQKDILEAQSNEERIVFKFIRIKETKGIRIYYIPGRKLCIENNVFIFQKNDKPILNFNINYFGAGYEKRTSIFKKICEVIDVKKLVLLDDDLIDGNQSIFNGSRFDKNNGYIRFSEFNNLLDKFPTTTVLEHYGDKIIADKIENAFIRKDYNQIFINSKNRILQNKTSLMFNKRPNKSNESNRAFVLAGTKSINSRIKDNLIESFEIIKSALKSEQYAHDESFWQEQVLKILPIIYPQYIGVVREAVIPERYSKDTKITYRKLDHALISTTGNIDLLEVKCPFKKEKLIMKTQYRNNYIPARELSGGILQIQKYIYYIHHLGKKDEEKFSREYKNKIEKETGKELPFSLKFINPRGLLLIGNCEFTSQEQRDFDLIRRQYNNIVDIMTYNDLLKRLERLTLLL</sequence>
<dbReference type="Pfam" id="PF14082">
    <property type="entry name" value="SduA_C"/>
    <property type="match status" value="1"/>
</dbReference>
<dbReference type="Proteomes" id="UP001200032">
    <property type="component" value="Unassembled WGS sequence"/>
</dbReference>
<dbReference type="RefSeq" id="WP_182588337.1">
    <property type="nucleotide sequence ID" value="NZ_JACIVH010000034.1"/>
</dbReference>
<reference evidence="2 3" key="1">
    <citation type="submission" date="2021-12" db="EMBL/GenBank/DDBJ databases">
        <title>A phylogenomic analysis of Limosilactobacillus reuteri reveals ancient and stable evolutionary relationships with rodents and birds and zoonotic transmission to humans.</title>
        <authorList>
            <person name="Li F."/>
            <person name="Li X."/>
            <person name="Cheng C."/>
            <person name="Tollenaar S."/>
            <person name="Zhang J.S."/>
            <person name="Simpson D."/>
            <person name="Tasseva G."/>
            <person name="Perez-Munoz M.E."/>
            <person name="Frese S."/>
            <person name="Gaenzle M.G."/>
            <person name="Walter J."/>
            <person name="Zheng J."/>
        </authorList>
    </citation>
    <scope>NUCLEOTIDE SEQUENCE [LARGE SCALE GENOMIC DNA]</scope>
    <source>
        <strain evidence="2 3">WF-AF5-A</strain>
    </source>
</reference>
<gene>
    <name evidence="2" type="ORF">LTY59_00275</name>
</gene>
<comment type="caution">
    <text evidence="2">The sequence shown here is derived from an EMBL/GenBank/DDBJ whole genome shotgun (WGS) entry which is preliminary data.</text>
</comment>
<dbReference type="EMBL" id="JAJPDJ010000029">
    <property type="protein sequence ID" value="MCD7137672.1"/>
    <property type="molecule type" value="Genomic_DNA"/>
</dbReference>
<evidence type="ECO:0000313" key="3">
    <source>
        <dbReference type="Proteomes" id="UP001200032"/>
    </source>
</evidence>